<dbReference type="InterPro" id="IPR012349">
    <property type="entry name" value="Split_barrel_FMN-bd"/>
</dbReference>
<keyword evidence="3" id="KW-1185">Reference proteome</keyword>
<dbReference type="AlphaFoldDB" id="A0A9X1MEX4"/>
<name>A0A9X1MEX4_9MICC</name>
<dbReference type="RefSeq" id="WP_227896224.1">
    <property type="nucleotide sequence ID" value="NZ_CP099466.1"/>
</dbReference>
<dbReference type="PANTHER" id="PTHR34818:SF1">
    <property type="entry name" value="PROTEIN BLI-3"/>
    <property type="match status" value="1"/>
</dbReference>
<dbReference type="Proteomes" id="UP001139158">
    <property type="component" value="Unassembled WGS sequence"/>
</dbReference>
<dbReference type="Gene3D" id="2.30.110.10">
    <property type="entry name" value="Electron Transport, Fmn-binding Protein, Chain A"/>
    <property type="match status" value="1"/>
</dbReference>
<protein>
    <submittedName>
        <fullName evidence="2">Pyridoxamine 5'-phosphate oxidase family protein</fullName>
    </submittedName>
</protein>
<dbReference type="InterPro" id="IPR052917">
    <property type="entry name" value="Stress-Dev_Protein"/>
</dbReference>
<proteinExistence type="predicted"/>
<dbReference type="Pfam" id="PF16242">
    <property type="entry name" value="Pyrid_ox_like"/>
    <property type="match status" value="1"/>
</dbReference>
<dbReference type="EMBL" id="JAJFZV010000011">
    <property type="protein sequence ID" value="MCC3298351.1"/>
    <property type="molecule type" value="Genomic_DNA"/>
</dbReference>
<dbReference type="PANTHER" id="PTHR34818">
    <property type="entry name" value="PROTEIN BLI-3"/>
    <property type="match status" value="1"/>
</dbReference>
<evidence type="ECO:0000313" key="3">
    <source>
        <dbReference type="Proteomes" id="UP001139158"/>
    </source>
</evidence>
<sequence>MTSQEQQAGIDRVVKILEHASIGNLTTVDLDGKLVSRPLELQETDADGNLWFFTQDPSPKADEIRNNPNVNVSIADKKGYLSISGRAEISRDQEKIQELWKASAAAWFEQGREDPSIALIKVNSDTAEYWISDEPKVASIFKIAKSSVTGDTPDIGKNDVVDL</sequence>
<dbReference type="SUPFAM" id="SSF50475">
    <property type="entry name" value="FMN-binding split barrel"/>
    <property type="match status" value="1"/>
</dbReference>
<evidence type="ECO:0000313" key="2">
    <source>
        <dbReference type="EMBL" id="MCC3298351.1"/>
    </source>
</evidence>
<comment type="caution">
    <text evidence="2">The sequence shown here is derived from an EMBL/GenBank/DDBJ whole genome shotgun (WGS) entry which is preliminary data.</text>
</comment>
<dbReference type="InterPro" id="IPR038725">
    <property type="entry name" value="YdaG_split_barrel_FMN-bd"/>
</dbReference>
<accession>A0A9X1MEX4</accession>
<feature type="domain" description="General stress protein FMN-binding split barrel" evidence="1">
    <location>
        <begin position="11"/>
        <end position="154"/>
    </location>
</feature>
<organism evidence="2 3">
    <name type="scientific">Arthrobacter caoxuetaonis</name>
    <dbReference type="NCBI Taxonomy" id="2886935"/>
    <lineage>
        <taxon>Bacteria</taxon>
        <taxon>Bacillati</taxon>
        <taxon>Actinomycetota</taxon>
        <taxon>Actinomycetes</taxon>
        <taxon>Micrococcales</taxon>
        <taxon>Micrococcaceae</taxon>
        <taxon>Arthrobacter</taxon>
    </lineage>
</organism>
<gene>
    <name evidence="2" type="ORF">LJ757_11115</name>
</gene>
<evidence type="ECO:0000259" key="1">
    <source>
        <dbReference type="Pfam" id="PF16242"/>
    </source>
</evidence>
<reference evidence="2" key="1">
    <citation type="submission" date="2021-10" db="EMBL/GenBank/DDBJ databases">
        <title>Novel species in genus Arthrobacter.</title>
        <authorList>
            <person name="Liu Y."/>
        </authorList>
    </citation>
    <scope>NUCLEOTIDE SEQUENCE</scope>
    <source>
        <strain evidence="2">Zg-Y453</strain>
    </source>
</reference>